<dbReference type="InterPro" id="IPR036388">
    <property type="entry name" value="WH-like_DNA-bd_sf"/>
</dbReference>
<dbReference type="RefSeq" id="WP_114581651.1">
    <property type="nucleotide sequence ID" value="NZ_QPMH01000005.1"/>
</dbReference>
<accession>A0A369TDV8</accession>
<protein>
    <submittedName>
        <fullName evidence="2">Uncharacterized protein</fullName>
    </submittedName>
</protein>
<dbReference type="EMBL" id="QPMH01000005">
    <property type="protein sequence ID" value="RDD62555.1"/>
    <property type="molecule type" value="Genomic_DNA"/>
</dbReference>
<evidence type="ECO:0000256" key="1">
    <source>
        <dbReference type="ARBA" id="ARBA00023186"/>
    </source>
</evidence>
<comment type="caution">
    <text evidence="2">The sequence shown here is derived from an EMBL/GenBank/DDBJ whole genome shotgun (WGS) entry which is preliminary data.</text>
</comment>
<sequence>MYRDNTLIPTEAIRLAALGALATRDMHYGELAEDVRHFTQRIVGPSLDLVGTPLELLIVEGLIEPVDGKGMEDNARLRITEAGHAEMVRLMTSSVRAPINDINKLIIALKMRFLHLLNAEDRQEQVDILVEMIERELARLTDLRASDSGDRGHFFDWLDQDIAATRERLAWFKDLQNRVA</sequence>
<dbReference type="Pfam" id="PF14557">
    <property type="entry name" value="AphA_like"/>
    <property type="match status" value="1"/>
</dbReference>
<dbReference type="Gene3D" id="1.20.1280.20">
    <property type="entry name" value="HscB, C-terminal domain"/>
    <property type="match status" value="1"/>
</dbReference>
<reference evidence="2 3" key="1">
    <citation type="submission" date="2018-07" db="EMBL/GenBank/DDBJ databases">
        <title>Venubactetium sediminum gen. nov., sp. nov., isolated from a marine solar saltern.</title>
        <authorList>
            <person name="Wang S."/>
        </authorList>
    </citation>
    <scope>NUCLEOTIDE SEQUENCE [LARGE SCALE GENOMIC DNA]</scope>
    <source>
        <strain evidence="2 3">WD2A32</strain>
    </source>
</reference>
<dbReference type="Proteomes" id="UP000253941">
    <property type="component" value="Unassembled WGS sequence"/>
</dbReference>
<dbReference type="InterPro" id="IPR036386">
    <property type="entry name" value="HscB_C_sf"/>
</dbReference>
<dbReference type="AlphaFoldDB" id="A0A369TDV8"/>
<dbReference type="InterPro" id="IPR029434">
    <property type="entry name" value="Put_trans_reg"/>
</dbReference>
<name>A0A369TDV8_9PROT</name>
<dbReference type="SUPFAM" id="SSF46785">
    <property type="entry name" value="Winged helix' DNA-binding domain"/>
    <property type="match status" value="1"/>
</dbReference>
<dbReference type="Gene3D" id="1.10.10.10">
    <property type="entry name" value="Winged helix-like DNA-binding domain superfamily/Winged helix DNA-binding domain"/>
    <property type="match status" value="1"/>
</dbReference>
<proteinExistence type="predicted"/>
<dbReference type="GO" id="GO:0051259">
    <property type="term" value="P:protein complex oligomerization"/>
    <property type="evidence" value="ECO:0007669"/>
    <property type="project" value="InterPro"/>
</dbReference>
<gene>
    <name evidence="2" type="ORF">DRB17_07890</name>
</gene>
<keyword evidence="1" id="KW-0143">Chaperone</keyword>
<keyword evidence="3" id="KW-1185">Reference proteome</keyword>
<organism evidence="2 3">
    <name type="scientific">Ferruginivarius sediminum</name>
    <dbReference type="NCBI Taxonomy" id="2661937"/>
    <lineage>
        <taxon>Bacteria</taxon>
        <taxon>Pseudomonadati</taxon>
        <taxon>Pseudomonadota</taxon>
        <taxon>Alphaproteobacteria</taxon>
        <taxon>Rhodospirillales</taxon>
        <taxon>Rhodospirillaceae</taxon>
        <taxon>Ferruginivarius</taxon>
    </lineage>
</organism>
<evidence type="ECO:0000313" key="2">
    <source>
        <dbReference type="EMBL" id="RDD62555.1"/>
    </source>
</evidence>
<evidence type="ECO:0000313" key="3">
    <source>
        <dbReference type="Proteomes" id="UP000253941"/>
    </source>
</evidence>
<dbReference type="InterPro" id="IPR036390">
    <property type="entry name" value="WH_DNA-bd_sf"/>
</dbReference>